<organism evidence="1 2">
    <name type="scientific">Lentzea xinjiangensis</name>
    <dbReference type="NCBI Taxonomy" id="402600"/>
    <lineage>
        <taxon>Bacteria</taxon>
        <taxon>Bacillati</taxon>
        <taxon>Actinomycetota</taxon>
        <taxon>Actinomycetes</taxon>
        <taxon>Pseudonocardiales</taxon>
        <taxon>Pseudonocardiaceae</taxon>
        <taxon>Lentzea</taxon>
    </lineage>
</organism>
<dbReference type="OrthoDB" id="3576575at2"/>
<dbReference type="Gene3D" id="1.25.40.10">
    <property type="entry name" value="Tetratricopeptide repeat domain"/>
    <property type="match status" value="1"/>
</dbReference>
<dbReference type="EMBL" id="FOFR01000004">
    <property type="protein sequence ID" value="SEQ62882.1"/>
    <property type="molecule type" value="Genomic_DNA"/>
</dbReference>
<reference evidence="2" key="1">
    <citation type="submission" date="2016-10" db="EMBL/GenBank/DDBJ databases">
        <authorList>
            <person name="Varghese N."/>
            <person name="Submissions S."/>
        </authorList>
    </citation>
    <scope>NUCLEOTIDE SEQUENCE [LARGE SCALE GENOMIC DNA]</scope>
    <source>
        <strain evidence="2">CGMCC 4.3525</strain>
    </source>
</reference>
<protein>
    <recommendedName>
        <fullName evidence="3">Tetratricopeptide repeat-containing protein</fullName>
    </recommendedName>
</protein>
<name>A0A1H9HKY1_9PSEU</name>
<proteinExistence type="predicted"/>
<dbReference type="RefSeq" id="WP_143116042.1">
    <property type="nucleotide sequence ID" value="NZ_FOFR01000004.1"/>
</dbReference>
<gene>
    <name evidence="1" type="ORF">SAMN05216188_10484</name>
</gene>
<dbReference type="AlphaFoldDB" id="A0A1H9HKY1"/>
<evidence type="ECO:0000313" key="1">
    <source>
        <dbReference type="EMBL" id="SEQ62882.1"/>
    </source>
</evidence>
<accession>A0A1H9HKY1</accession>
<dbReference type="STRING" id="402600.SAMN05216188_10484"/>
<dbReference type="SUPFAM" id="SSF48452">
    <property type="entry name" value="TPR-like"/>
    <property type="match status" value="1"/>
</dbReference>
<dbReference type="InterPro" id="IPR011990">
    <property type="entry name" value="TPR-like_helical_dom_sf"/>
</dbReference>
<evidence type="ECO:0008006" key="3">
    <source>
        <dbReference type="Google" id="ProtNLM"/>
    </source>
</evidence>
<keyword evidence="2" id="KW-1185">Reference proteome</keyword>
<dbReference type="Proteomes" id="UP000199352">
    <property type="component" value="Unassembled WGS sequence"/>
</dbReference>
<sequence>MGSAERGGRPGTLFGELLRQRRLTAEQFSRQAELFARQRGMKVTLGARQVQRLASGVREDGRPLGPPRLVTQRLLEEMFSVPIDRLLAPVKAPTPSVSEDLELQARITRGRNVDRETVRLLQQKLDITRVIDRRLGASVLLGELRAQIDQMDGMLDDVLDRSVQTSLAAVVVDASALAGWQSLDQGDVRDAWAFYNKAVRAGRHAQSPALEAYASAGKAVVLLDLGETQAAVDLTDHARRTARGRVPRLLVSWLTAAYGEACAANGEHTRSMRAFDDALGAIPADDSSEPPYLVFDGTHLSRWRGNALARLGAPEAIDVLSDVLERLDPSFARAETALRIDLAQVFTATGDKDAAAAHAERARLLATQVGSVRQRKRLASLVG</sequence>
<evidence type="ECO:0000313" key="2">
    <source>
        <dbReference type="Proteomes" id="UP000199352"/>
    </source>
</evidence>